<dbReference type="AlphaFoldDB" id="A0A7Y6IW84"/>
<dbReference type="EMBL" id="JABWGO010000012">
    <property type="protein sequence ID" value="NUW45539.1"/>
    <property type="molecule type" value="Genomic_DNA"/>
</dbReference>
<proteinExistence type="predicted"/>
<evidence type="ECO:0000313" key="2">
    <source>
        <dbReference type="Proteomes" id="UP000546126"/>
    </source>
</evidence>
<gene>
    <name evidence="1" type="ORF">HT134_36305</name>
</gene>
<organism evidence="1 2">
    <name type="scientific">Nonomuraea rhodomycinica</name>
    <dbReference type="NCBI Taxonomy" id="1712872"/>
    <lineage>
        <taxon>Bacteria</taxon>
        <taxon>Bacillati</taxon>
        <taxon>Actinomycetota</taxon>
        <taxon>Actinomycetes</taxon>
        <taxon>Streptosporangiales</taxon>
        <taxon>Streptosporangiaceae</taxon>
        <taxon>Nonomuraea</taxon>
    </lineage>
</organism>
<keyword evidence="2" id="KW-1185">Reference proteome</keyword>
<reference evidence="1 2" key="1">
    <citation type="submission" date="2020-06" db="EMBL/GenBank/DDBJ databases">
        <authorList>
            <person name="Chanama M."/>
        </authorList>
    </citation>
    <scope>NUCLEOTIDE SEQUENCE [LARGE SCALE GENOMIC DNA]</scope>
    <source>
        <strain evidence="1 2">TBRC6557</strain>
    </source>
</reference>
<comment type="caution">
    <text evidence="1">The sequence shown here is derived from an EMBL/GenBank/DDBJ whole genome shotgun (WGS) entry which is preliminary data.</text>
</comment>
<sequence length="103" mass="11785">MDQRLITGPNELYHDDRDSIDWTEDPDFRFLTEVDALQTLEMLGNDLRAAREQVKHLMRYIRAAAVSARNGTVQDGQVSPQAIINHTKLARQTVYNMIGEKAE</sequence>
<name>A0A7Y6IW84_9ACTN</name>
<dbReference type="Proteomes" id="UP000546126">
    <property type="component" value="Unassembled WGS sequence"/>
</dbReference>
<evidence type="ECO:0000313" key="1">
    <source>
        <dbReference type="EMBL" id="NUW45539.1"/>
    </source>
</evidence>
<protein>
    <submittedName>
        <fullName evidence="1">Uncharacterized protein</fullName>
    </submittedName>
</protein>
<dbReference type="RefSeq" id="WP_175604998.1">
    <property type="nucleotide sequence ID" value="NZ_JABWGO010000012.1"/>
</dbReference>
<accession>A0A7Y6IW84</accession>